<protein>
    <submittedName>
        <fullName evidence="2">Uncharacterized protein</fullName>
    </submittedName>
</protein>
<dbReference type="EMBL" id="JBANRG010000029">
    <property type="protein sequence ID" value="KAK7452131.1"/>
    <property type="molecule type" value="Genomic_DNA"/>
</dbReference>
<feature type="region of interest" description="Disordered" evidence="1">
    <location>
        <begin position="293"/>
        <end position="330"/>
    </location>
</feature>
<name>A0ABR1JBS9_9AGAR</name>
<keyword evidence="3" id="KW-1185">Reference proteome</keyword>
<organism evidence="2 3">
    <name type="scientific">Marasmiellus scandens</name>
    <dbReference type="NCBI Taxonomy" id="2682957"/>
    <lineage>
        <taxon>Eukaryota</taxon>
        <taxon>Fungi</taxon>
        <taxon>Dikarya</taxon>
        <taxon>Basidiomycota</taxon>
        <taxon>Agaricomycotina</taxon>
        <taxon>Agaricomycetes</taxon>
        <taxon>Agaricomycetidae</taxon>
        <taxon>Agaricales</taxon>
        <taxon>Marasmiineae</taxon>
        <taxon>Omphalotaceae</taxon>
        <taxon>Marasmiellus</taxon>
    </lineage>
</organism>
<feature type="region of interest" description="Disordered" evidence="1">
    <location>
        <begin position="211"/>
        <end position="233"/>
    </location>
</feature>
<accession>A0ABR1JBS9</accession>
<sequence>MNHEPNGSSLSNWDGGQADGRREHLTVSYHQSFSVSWTLPVIGGQPNQATSQLHRTPDLIQQSHGYSPQAQAYPYPVNTSGIGLFRGAIPFPFPTNMYQEPEFALQSVSSYGYSRSAPAAADYGRQPDSYDMFVNLHDTLPLHANYPSFIPSSSNATTFTPHTHMHPFQMTPGPVLGPASQLVVPHREPSRGSVPLWPAFVDSLRRKESINVETGKKQQSNLGRNKKRAQSSTGVREYFYDESADVVTLFVDLPVMEPRRSGFLISRNWDRSDQQQEPENGVLTYCLPVQTSLPSKGKRRRSGTDKLPKSKLAKISEDARRHSHKGEPVPQLSVVLGKQSAVTIKTEVEEDQKTMIDGRVC</sequence>
<gene>
    <name evidence="2" type="ORF">VKT23_012237</name>
</gene>
<evidence type="ECO:0000313" key="3">
    <source>
        <dbReference type="Proteomes" id="UP001498398"/>
    </source>
</evidence>
<evidence type="ECO:0000256" key="1">
    <source>
        <dbReference type="SAM" id="MobiDB-lite"/>
    </source>
</evidence>
<comment type="caution">
    <text evidence="2">The sequence shown here is derived from an EMBL/GenBank/DDBJ whole genome shotgun (WGS) entry which is preliminary data.</text>
</comment>
<dbReference type="Proteomes" id="UP001498398">
    <property type="component" value="Unassembled WGS sequence"/>
</dbReference>
<evidence type="ECO:0000313" key="2">
    <source>
        <dbReference type="EMBL" id="KAK7452131.1"/>
    </source>
</evidence>
<proteinExistence type="predicted"/>
<feature type="compositionally biased region" description="Basic and acidic residues" evidence="1">
    <location>
        <begin position="302"/>
        <end position="320"/>
    </location>
</feature>
<reference evidence="2 3" key="1">
    <citation type="submission" date="2024-01" db="EMBL/GenBank/DDBJ databases">
        <title>A draft genome for the cacao thread blight pathogen Marasmiellus scandens.</title>
        <authorList>
            <person name="Baruah I.K."/>
            <person name="Leung J."/>
            <person name="Bukari Y."/>
            <person name="Amoako-Attah I."/>
            <person name="Meinhardt L.W."/>
            <person name="Bailey B.A."/>
            <person name="Cohen S.P."/>
        </authorList>
    </citation>
    <scope>NUCLEOTIDE SEQUENCE [LARGE SCALE GENOMIC DNA]</scope>
    <source>
        <strain evidence="2 3">GH-19</strain>
    </source>
</reference>